<feature type="signal peptide" evidence="1">
    <location>
        <begin position="1"/>
        <end position="16"/>
    </location>
</feature>
<sequence>MFVAALLRVVLVSTIGLIFLHEGGKVPARMLALRRPSQYLKEELLFNEVCSSDLVRRFLQHGFPSFICCSDSIFVAPPFAVAPLFADSS</sequence>
<reference evidence="2 3" key="1">
    <citation type="journal article" date="2018" name="Front. Plant Sci.">
        <title>Red Clover (Trifolium pratense) and Zigzag Clover (T. medium) - A Picture of Genomic Similarities and Differences.</title>
        <authorList>
            <person name="Dluhosova J."/>
            <person name="Istvanek J."/>
            <person name="Nedelnik J."/>
            <person name="Repkova J."/>
        </authorList>
    </citation>
    <scope>NUCLEOTIDE SEQUENCE [LARGE SCALE GENOMIC DNA]</scope>
    <source>
        <strain evidence="3">cv. 10/8</strain>
        <tissue evidence="2">Leaf</tissue>
    </source>
</reference>
<evidence type="ECO:0000313" key="3">
    <source>
        <dbReference type="Proteomes" id="UP000265520"/>
    </source>
</evidence>
<gene>
    <name evidence="2" type="ORF">A2U01_0019165</name>
</gene>
<protein>
    <recommendedName>
        <fullName evidence="4">Secreted protein</fullName>
    </recommendedName>
</protein>
<dbReference type="Proteomes" id="UP000265520">
    <property type="component" value="Unassembled WGS sequence"/>
</dbReference>
<keyword evidence="1" id="KW-0732">Signal</keyword>
<feature type="non-terminal residue" evidence="2">
    <location>
        <position position="89"/>
    </location>
</feature>
<comment type="caution">
    <text evidence="2">The sequence shown here is derived from an EMBL/GenBank/DDBJ whole genome shotgun (WGS) entry which is preliminary data.</text>
</comment>
<dbReference type="EMBL" id="LXQA010036891">
    <property type="protein sequence ID" value="MCH98166.1"/>
    <property type="molecule type" value="Genomic_DNA"/>
</dbReference>
<proteinExistence type="predicted"/>
<organism evidence="2 3">
    <name type="scientific">Trifolium medium</name>
    <dbReference type="NCBI Taxonomy" id="97028"/>
    <lineage>
        <taxon>Eukaryota</taxon>
        <taxon>Viridiplantae</taxon>
        <taxon>Streptophyta</taxon>
        <taxon>Embryophyta</taxon>
        <taxon>Tracheophyta</taxon>
        <taxon>Spermatophyta</taxon>
        <taxon>Magnoliopsida</taxon>
        <taxon>eudicotyledons</taxon>
        <taxon>Gunneridae</taxon>
        <taxon>Pentapetalae</taxon>
        <taxon>rosids</taxon>
        <taxon>fabids</taxon>
        <taxon>Fabales</taxon>
        <taxon>Fabaceae</taxon>
        <taxon>Papilionoideae</taxon>
        <taxon>50 kb inversion clade</taxon>
        <taxon>NPAAA clade</taxon>
        <taxon>Hologalegina</taxon>
        <taxon>IRL clade</taxon>
        <taxon>Trifolieae</taxon>
        <taxon>Trifolium</taxon>
    </lineage>
</organism>
<feature type="chain" id="PRO_5017213568" description="Secreted protein" evidence="1">
    <location>
        <begin position="17"/>
        <end position="89"/>
    </location>
</feature>
<evidence type="ECO:0008006" key="4">
    <source>
        <dbReference type="Google" id="ProtNLM"/>
    </source>
</evidence>
<keyword evidence="3" id="KW-1185">Reference proteome</keyword>
<dbReference type="AlphaFoldDB" id="A0A392NE70"/>
<name>A0A392NE70_9FABA</name>
<evidence type="ECO:0000256" key="1">
    <source>
        <dbReference type="SAM" id="SignalP"/>
    </source>
</evidence>
<evidence type="ECO:0000313" key="2">
    <source>
        <dbReference type="EMBL" id="MCH98166.1"/>
    </source>
</evidence>
<accession>A0A392NE70</accession>